<dbReference type="InterPro" id="IPR024474">
    <property type="entry name" value="Znf_dom_IS66"/>
</dbReference>
<dbReference type="InterPro" id="IPR052344">
    <property type="entry name" value="Transposase-related"/>
</dbReference>
<dbReference type="InterPro" id="IPR039552">
    <property type="entry name" value="IS66_C"/>
</dbReference>
<dbReference type="Pfam" id="PF03050">
    <property type="entry name" value="DDE_Tnp_IS66"/>
    <property type="match status" value="1"/>
</dbReference>
<dbReference type="OrthoDB" id="9794514at2"/>
<evidence type="ECO:0000256" key="1">
    <source>
        <dbReference type="SAM" id="Coils"/>
    </source>
</evidence>
<sequence>MPQPVTPPPIDPSDEVAALRHQVGELEAEVVRLKLLVAKYRQMHFGRRAESWRAEGQLDLPLLLTPQPLPAPAKTADAPPAAGRSPRRQRKPFPDDLPRETIEHLPTDTRCPCCGGAFKPLGEEVSEMLEYIPASFKVIRHVRPKLACARCDHIAQAEAPSRPIARGFAGPALLAHVLVGKFCDHLPLYRQSTIFARSGLSLERALLADWVGQCHTLLSPLVEAVKRHVMAAGKVHADDTPLPVLSPGRGETKTGRLWAYVRDDRPAASLDPPAVWFAYSENRKGCHPQAHLAPFKGVLQADAYAGFDALFEGGTIVEAACWAHVRRKFYDIHRASASPLAAEALTRIQALYAIEARARGKPPAERAQLRRQEAAPRLADMHDWLAAQSRRVSRKSDLMQAIGYALNQWPALIRYSTNGHLEIDNNAAERALRAVAVGRKNFLFAGSDAGGERAAAMYSLIGTATLSGLDPEAYLREVLTRIAEHPINRIDELLPWNLNPAKTLLNAA</sequence>
<organism evidence="8 9">
    <name type="scientific">Zoogloea oleivorans</name>
    <dbReference type="NCBI Taxonomy" id="1552750"/>
    <lineage>
        <taxon>Bacteria</taxon>
        <taxon>Pseudomonadati</taxon>
        <taxon>Pseudomonadota</taxon>
        <taxon>Betaproteobacteria</taxon>
        <taxon>Rhodocyclales</taxon>
        <taxon>Zoogloeaceae</taxon>
        <taxon>Zoogloea</taxon>
    </lineage>
</organism>
<dbReference type="EMBL" id="SDKK01000023">
    <property type="protein sequence ID" value="TYC54191.1"/>
    <property type="molecule type" value="Genomic_DNA"/>
</dbReference>
<dbReference type="NCBIfam" id="NF033517">
    <property type="entry name" value="transpos_IS66"/>
    <property type="match status" value="1"/>
</dbReference>
<dbReference type="PANTHER" id="PTHR33678">
    <property type="entry name" value="BLL1576 PROTEIN"/>
    <property type="match status" value="1"/>
</dbReference>
<evidence type="ECO:0000313" key="8">
    <source>
        <dbReference type="EMBL" id="TYC62070.1"/>
    </source>
</evidence>
<protein>
    <submittedName>
        <fullName evidence="8">IS66 family transposase</fullName>
    </submittedName>
</protein>
<feature type="domain" description="Transposase IS66 central" evidence="3">
    <location>
        <begin position="167"/>
        <end position="452"/>
    </location>
</feature>
<dbReference type="RefSeq" id="WP_148577161.1">
    <property type="nucleotide sequence ID" value="NZ_SDKK01000001.1"/>
</dbReference>
<comment type="caution">
    <text evidence="8">The sequence shown here is derived from an EMBL/GenBank/DDBJ whole genome shotgun (WGS) entry which is preliminary data.</text>
</comment>
<evidence type="ECO:0000313" key="7">
    <source>
        <dbReference type="EMBL" id="TYC54191.1"/>
    </source>
</evidence>
<feature type="compositionally biased region" description="Basic and acidic residues" evidence="2">
    <location>
        <begin position="92"/>
        <end position="104"/>
    </location>
</feature>
<dbReference type="EMBL" id="SDKK01000001">
    <property type="protein sequence ID" value="TYC62070.1"/>
    <property type="molecule type" value="Genomic_DNA"/>
</dbReference>
<feature type="domain" description="Transposase IS66 C-terminal" evidence="6">
    <location>
        <begin position="459"/>
        <end position="496"/>
    </location>
</feature>
<evidence type="ECO:0000259" key="3">
    <source>
        <dbReference type="Pfam" id="PF03050"/>
    </source>
</evidence>
<name>A0A6C2D6D7_9RHOO</name>
<evidence type="ECO:0000256" key="2">
    <source>
        <dbReference type="SAM" id="MobiDB-lite"/>
    </source>
</evidence>
<feature type="coiled-coil region" evidence="1">
    <location>
        <begin position="16"/>
        <end position="43"/>
    </location>
</feature>
<feature type="domain" description="Transposase IS66 zinc-finger binding" evidence="4">
    <location>
        <begin position="108"/>
        <end position="152"/>
    </location>
</feature>
<evidence type="ECO:0000259" key="5">
    <source>
        <dbReference type="Pfam" id="PF13007"/>
    </source>
</evidence>
<evidence type="ECO:0000259" key="4">
    <source>
        <dbReference type="Pfam" id="PF13005"/>
    </source>
</evidence>
<gene>
    <name evidence="8" type="ORF">ETQ85_00470</name>
    <name evidence="7" type="ORF">ETQ85_19865</name>
</gene>
<dbReference type="InterPro" id="IPR004291">
    <property type="entry name" value="Transposase_IS66_central"/>
</dbReference>
<feature type="compositionally biased region" description="Low complexity" evidence="2">
    <location>
        <begin position="63"/>
        <end position="82"/>
    </location>
</feature>
<dbReference type="Pfam" id="PF13005">
    <property type="entry name" value="zf-IS66"/>
    <property type="match status" value="1"/>
</dbReference>
<feature type="region of interest" description="Disordered" evidence="2">
    <location>
        <begin position="63"/>
        <end position="104"/>
    </location>
</feature>
<evidence type="ECO:0000259" key="6">
    <source>
        <dbReference type="Pfam" id="PF13817"/>
    </source>
</evidence>
<feature type="domain" description="Transposase TnpC homeodomain" evidence="5">
    <location>
        <begin position="32"/>
        <end position="102"/>
    </location>
</feature>
<keyword evidence="9" id="KW-1185">Reference proteome</keyword>
<dbReference type="Pfam" id="PF13007">
    <property type="entry name" value="LZ_Tnp_IS66"/>
    <property type="match status" value="1"/>
</dbReference>
<reference evidence="8 9" key="1">
    <citation type="submission" date="2019-01" db="EMBL/GenBank/DDBJ databases">
        <title>Zoogloea oleivorans genome sequencing and assembly.</title>
        <authorList>
            <person name="Tancsics A."/>
            <person name="Farkas M."/>
            <person name="Kriszt B."/>
            <person name="Maroti G."/>
            <person name="Horvath B."/>
        </authorList>
    </citation>
    <scope>NUCLEOTIDE SEQUENCE [LARGE SCALE GENOMIC DNA]</scope>
    <source>
        <strain evidence="8 9">Buc</strain>
    </source>
</reference>
<dbReference type="PANTHER" id="PTHR33678:SF1">
    <property type="entry name" value="BLL1576 PROTEIN"/>
    <property type="match status" value="1"/>
</dbReference>
<dbReference type="Proteomes" id="UP000389128">
    <property type="component" value="Unassembled WGS sequence"/>
</dbReference>
<dbReference type="Pfam" id="PF13817">
    <property type="entry name" value="DDE_Tnp_IS66_C"/>
    <property type="match status" value="1"/>
</dbReference>
<accession>A0A6C2D6D7</accession>
<keyword evidence="1" id="KW-0175">Coiled coil</keyword>
<dbReference type="InterPro" id="IPR024463">
    <property type="entry name" value="Transposase_TnpC_homeodom"/>
</dbReference>
<proteinExistence type="predicted"/>
<evidence type="ECO:0000313" key="9">
    <source>
        <dbReference type="Proteomes" id="UP000389128"/>
    </source>
</evidence>
<dbReference type="AlphaFoldDB" id="A0A6C2D6D7"/>